<reference evidence="1 2" key="1">
    <citation type="journal article" date="2020" name="Mol. Plant">
        <title>The Chromosome-Based Rubber Tree Genome Provides New Insights into Spurge Genome Evolution and Rubber Biosynthesis.</title>
        <authorList>
            <person name="Liu J."/>
            <person name="Shi C."/>
            <person name="Shi C.C."/>
            <person name="Li W."/>
            <person name="Zhang Q.J."/>
            <person name="Zhang Y."/>
            <person name="Li K."/>
            <person name="Lu H.F."/>
            <person name="Shi C."/>
            <person name="Zhu S.T."/>
            <person name="Xiao Z.Y."/>
            <person name="Nan H."/>
            <person name="Yue Y."/>
            <person name="Zhu X.G."/>
            <person name="Wu Y."/>
            <person name="Hong X.N."/>
            <person name="Fan G.Y."/>
            <person name="Tong Y."/>
            <person name="Zhang D."/>
            <person name="Mao C.L."/>
            <person name="Liu Y.L."/>
            <person name="Hao S.J."/>
            <person name="Liu W.Q."/>
            <person name="Lv M.Q."/>
            <person name="Zhang H.B."/>
            <person name="Liu Y."/>
            <person name="Hu-Tang G.R."/>
            <person name="Wang J.P."/>
            <person name="Wang J.H."/>
            <person name="Sun Y.H."/>
            <person name="Ni S.B."/>
            <person name="Chen W.B."/>
            <person name="Zhang X.C."/>
            <person name="Jiao Y.N."/>
            <person name="Eichler E.E."/>
            <person name="Li G.H."/>
            <person name="Liu X."/>
            <person name="Gao L.Z."/>
        </authorList>
    </citation>
    <scope>NUCLEOTIDE SEQUENCE [LARGE SCALE GENOMIC DNA]</scope>
    <source>
        <strain evidence="2">cv. GT1</strain>
        <tissue evidence="1">Leaf</tissue>
    </source>
</reference>
<keyword evidence="2" id="KW-1185">Reference proteome</keyword>
<name>A0A6A6MYQ9_HEVBR</name>
<evidence type="ECO:0000313" key="1">
    <source>
        <dbReference type="EMBL" id="KAF2318234.1"/>
    </source>
</evidence>
<evidence type="ECO:0000313" key="2">
    <source>
        <dbReference type="Proteomes" id="UP000467840"/>
    </source>
</evidence>
<proteinExistence type="predicted"/>
<accession>A0A6A6MYQ9</accession>
<comment type="caution">
    <text evidence="1">The sequence shown here is derived from an EMBL/GenBank/DDBJ whole genome shotgun (WGS) entry which is preliminary data.</text>
</comment>
<dbReference type="Proteomes" id="UP000467840">
    <property type="component" value="Chromosome 10"/>
</dbReference>
<organism evidence="1 2">
    <name type="scientific">Hevea brasiliensis</name>
    <name type="common">Para rubber tree</name>
    <name type="synonym">Siphonia brasiliensis</name>
    <dbReference type="NCBI Taxonomy" id="3981"/>
    <lineage>
        <taxon>Eukaryota</taxon>
        <taxon>Viridiplantae</taxon>
        <taxon>Streptophyta</taxon>
        <taxon>Embryophyta</taxon>
        <taxon>Tracheophyta</taxon>
        <taxon>Spermatophyta</taxon>
        <taxon>Magnoliopsida</taxon>
        <taxon>eudicotyledons</taxon>
        <taxon>Gunneridae</taxon>
        <taxon>Pentapetalae</taxon>
        <taxon>rosids</taxon>
        <taxon>fabids</taxon>
        <taxon>Malpighiales</taxon>
        <taxon>Euphorbiaceae</taxon>
        <taxon>Crotonoideae</taxon>
        <taxon>Micrandreae</taxon>
        <taxon>Hevea</taxon>
    </lineage>
</organism>
<dbReference type="AlphaFoldDB" id="A0A6A6MYQ9"/>
<sequence length="111" mass="12063">MRLFTSLPFNNVIFSANLARLWISCTLNDPRADLHRHGGKARNRGKVGLGKEDWVIGMVGNVGCGRVGIVGNAGFGKLDTNGKGGNGKRLQVAKPRSMLENDKVMKKGRMK</sequence>
<gene>
    <name evidence="1" type="ORF">GH714_003415</name>
</gene>
<dbReference type="EMBL" id="JAAGAX010000003">
    <property type="protein sequence ID" value="KAF2318234.1"/>
    <property type="molecule type" value="Genomic_DNA"/>
</dbReference>
<protein>
    <submittedName>
        <fullName evidence="1">Uncharacterized protein</fullName>
    </submittedName>
</protein>